<sequence length="109" mass="12918">MDIELPEKRYYSIGEVADAFDVNPSLIRFWETEFSILNPKKNTKGNRKFTTKDIENLRHVYFLVKERGYTIDGAKTYIKEHKKKSLNTLGIINKLKEIRSRLIKIKEQL</sequence>
<dbReference type="SUPFAM" id="SSF46955">
    <property type="entry name" value="Putative DNA-binding domain"/>
    <property type="match status" value="1"/>
</dbReference>
<keyword evidence="1" id="KW-0238">DNA-binding</keyword>
<dbReference type="Pfam" id="PF13411">
    <property type="entry name" value="MerR_1"/>
    <property type="match status" value="1"/>
</dbReference>
<proteinExistence type="predicted"/>
<evidence type="ECO:0000313" key="3">
    <source>
        <dbReference type="EMBL" id="SVC38749.1"/>
    </source>
</evidence>
<dbReference type="EMBL" id="UINC01088482">
    <property type="protein sequence ID" value="SVC38749.1"/>
    <property type="molecule type" value="Genomic_DNA"/>
</dbReference>
<dbReference type="InterPro" id="IPR009061">
    <property type="entry name" value="DNA-bd_dom_put_sf"/>
</dbReference>
<dbReference type="PANTHER" id="PTHR30204">
    <property type="entry name" value="REDOX-CYCLING DRUG-SENSING TRANSCRIPTIONAL ACTIVATOR SOXR"/>
    <property type="match status" value="1"/>
</dbReference>
<dbReference type="PROSITE" id="PS50937">
    <property type="entry name" value="HTH_MERR_2"/>
    <property type="match status" value="1"/>
</dbReference>
<organism evidence="3">
    <name type="scientific">marine metagenome</name>
    <dbReference type="NCBI Taxonomy" id="408172"/>
    <lineage>
        <taxon>unclassified sequences</taxon>
        <taxon>metagenomes</taxon>
        <taxon>ecological metagenomes</taxon>
    </lineage>
</organism>
<name>A0A382LPV5_9ZZZZ</name>
<dbReference type="SMART" id="SM00422">
    <property type="entry name" value="HTH_MERR"/>
    <property type="match status" value="1"/>
</dbReference>
<dbReference type="GO" id="GO:0003700">
    <property type="term" value="F:DNA-binding transcription factor activity"/>
    <property type="evidence" value="ECO:0007669"/>
    <property type="project" value="InterPro"/>
</dbReference>
<reference evidence="3" key="1">
    <citation type="submission" date="2018-05" db="EMBL/GenBank/DDBJ databases">
        <authorList>
            <person name="Lanie J.A."/>
            <person name="Ng W.-L."/>
            <person name="Kazmierczak K.M."/>
            <person name="Andrzejewski T.M."/>
            <person name="Davidsen T.M."/>
            <person name="Wayne K.J."/>
            <person name="Tettelin H."/>
            <person name="Glass J.I."/>
            <person name="Rusch D."/>
            <person name="Podicherti R."/>
            <person name="Tsui H.-C.T."/>
            <person name="Winkler M.E."/>
        </authorList>
    </citation>
    <scope>NUCLEOTIDE SEQUENCE</scope>
</reference>
<dbReference type="GO" id="GO:0003677">
    <property type="term" value="F:DNA binding"/>
    <property type="evidence" value="ECO:0007669"/>
    <property type="project" value="UniProtKB-KW"/>
</dbReference>
<dbReference type="InterPro" id="IPR000551">
    <property type="entry name" value="MerR-type_HTH_dom"/>
</dbReference>
<accession>A0A382LPV5</accession>
<evidence type="ECO:0000259" key="2">
    <source>
        <dbReference type="PROSITE" id="PS50937"/>
    </source>
</evidence>
<dbReference type="Gene3D" id="1.10.1660.10">
    <property type="match status" value="1"/>
</dbReference>
<dbReference type="CDD" id="cd04765">
    <property type="entry name" value="HTH_MlrA-like_sg2"/>
    <property type="match status" value="1"/>
</dbReference>
<dbReference type="AlphaFoldDB" id="A0A382LPV5"/>
<evidence type="ECO:0000256" key="1">
    <source>
        <dbReference type="ARBA" id="ARBA00023125"/>
    </source>
</evidence>
<gene>
    <name evidence="3" type="ORF">METZ01_LOCUS291603</name>
</gene>
<dbReference type="PANTHER" id="PTHR30204:SF15">
    <property type="entry name" value="BLL5018 PROTEIN"/>
    <property type="match status" value="1"/>
</dbReference>
<protein>
    <recommendedName>
        <fullName evidence="2">HTH merR-type domain-containing protein</fullName>
    </recommendedName>
</protein>
<dbReference type="InterPro" id="IPR047057">
    <property type="entry name" value="MerR_fam"/>
</dbReference>
<feature type="domain" description="HTH merR-type" evidence="2">
    <location>
        <begin position="10"/>
        <end position="80"/>
    </location>
</feature>